<evidence type="ECO:0000313" key="6">
    <source>
        <dbReference type="EMBL" id="SDU08267.1"/>
    </source>
</evidence>
<evidence type="ECO:0000256" key="1">
    <source>
        <dbReference type="ARBA" id="ARBA00022475"/>
    </source>
</evidence>
<dbReference type="EMBL" id="LT629787">
    <property type="protein sequence ID" value="SDU08267.1"/>
    <property type="molecule type" value="Genomic_DNA"/>
</dbReference>
<dbReference type="GO" id="GO:0008417">
    <property type="term" value="F:fucosyltransferase activity"/>
    <property type="evidence" value="ECO:0007669"/>
    <property type="project" value="InterPro"/>
</dbReference>
<evidence type="ECO:0000256" key="4">
    <source>
        <dbReference type="ARBA" id="ARBA00022679"/>
    </source>
</evidence>
<dbReference type="Proteomes" id="UP000243924">
    <property type="component" value="Chromosome I"/>
</dbReference>
<evidence type="ECO:0000313" key="7">
    <source>
        <dbReference type="Proteomes" id="UP000243924"/>
    </source>
</evidence>
<proteinExistence type="predicted"/>
<name>A0A1H2FLQ2_9GAMM</name>
<dbReference type="Pfam" id="PF07429">
    <property type="entry name" value="Glyco_transf_56"/>
    <property type="match status" value="1"/>
</dbReference>
<dbReference type="AlphaFoldDB" id="A0A1H2FLQ2"/>
<evidence type="ECO:0000256" key="2">
    <source>
        <dbReference type="ARBA" id="ARBA00022519"/>
    </source>
</evidence>
<reference evidence="7" key="1">
    <citation type="submission" date="2016-10" db="EMBL/GenBank/DDBJ databases">
        <authorList>
            <person name="Varghese N."/>
            <person name="Submissions S."/>
        </authorList>
    </citation>
    <scope>NUCLEOTIDE SEQUENCE [LARGE SCALE GENOMIC DNA]</scope>
    <source>
        <strain evidence="7">CECT 8338</strain>
    </source>
</reference>
<accession>A0A1H2FLQ2</accession>
<evidence type="ECO:0000256" key="5">
    <source>
        <dbReference type="ARBA" id="ARBA00023136"/>
    </source>
</evidence>
<sequence>MKILHIATDDKFIEQAIPVFESVFPGKNDVIIFTKTTPLQYVKLQTAKVVLKNKLFFTRAAVDREIYNRYEIIVFHSFSHLTYPEIFNIPINKATIWLGWGYDYYEDTLGKDTLLLEKTLNLSKRLEPTTPIYVIKKIIKKSAVFLGVIASKKKAIERLTIFAPVLPSEFDMVKNSKNWKRFPDHAIWNYGTIEDNLIKGFETESVSGNSILVGNSASLECNHAEAFDILKSIGISDRKVVVPLSYGQLEYSKLISTLGKDYFGENCESLNTFMPIEDYVKTIRKCGYVIMNHKRQQAVGNIVIMLYLGARVFVRTENPVFRFFNSLGIQLSTMEELENNHDLINTPLSRAERAWNRKTVSNYWSREKAFRRTEQLINNAFSLSQQYNTDSKKH</sequence>
<keyword evidence="1" id="KW-1003">Cell membrane</keyword>
<dbReference type="STRING" id="1434072.SAMN05216210_1652"/>
<keyword evidence="3 6" id="KW-0328">Glycosyltransferase</keyword>
<keyword evidence="5" id="KW-0472">Membrane</keyword>
<dbReference type="OrthoDB" id="1083028at2"/>
<gene>
    <name evidence="6" type="ORF">SAMN05216210_1652</name>
</gene>
<keyword evidence="4 6" id="KW-0808">Transferase</keyword>
<organism evidence="6 7">
    <name type="scientific">Halopseudomonas salegens</name>
    <dbReference type="NCBI Taxonomy" id="1434072"/>
    <lineage>
        <taxon>Bacteria</taxon>
        <taxon>Pseudomonadati</taxon>
        <taxon>Pseudomonadota</taxon>
        <taxon>Gammaproteobacteria</taxon>
        <taxon>Pseudomonadales</taxon>
        <taxon>Pseudomonadaceae</taxon>
        <taxon>Halopseudomonas</taxon>
    </lineage>
</organism>
<keyword evidence="7" id="KW-1185">Reference proteome</keyword>
<dbReference type="InterPro" id="IPR009993">
    <property type="entry name" value="WecF"/>
</dbReference>
<keyword evidence="2" id="KW-0997">Cell inner membrane</keyword>
<evidence type="ECO:0000256" key="3">
    <source>
        <dbReference type="ARBA" id="ARBA00022676"/>
    </source>
</evidence>
<protein>
    <submittedName>
        <fullName evidence="6">4-alpha-L-fucosyltransferase glycosyl transferase group 56</fullName>
    </submittedName>
</protein>
<dbReference type="RefSeq" id="WP_092385880.1">
    <property type="nucleotide sequence ID" value="NZ_LT629787.1"/>
</dbReference>
<dbReference type="GO" id="GO:0009246">
    <property type="term" value="P:enterobacterial common antigen biosynthetic process"/>
    <property type="evidence" value="ECO:0007669"/>
    <property type="project" value="InterPro"/>
</dbReference>